<proteinExistence type="predicted"/>
<keyword evidence="1" id="KW-1133">Transmembrane helix</keyword>
<accession>A0A1J5FYZ2</accession>
<dbReference type="AlphaFoldDB" id="A0A1J5FYZ2"/>
<evidence type="ECO:0000313" key="3">
    <source>
        <dbReference type="Proteomes" id="UP000182059"/>
    </source>
</evidence>
<dbReference type="Proteomes" id="UP000182059">
    <property type="component" value="Unassembled WGS sequence"/>
</dbReference>
<evidence type="ECO:0000313" key="2">
    <source>
        <dbReference type="EMBL" id="OIP65324.1"/>
    </source>
</evidence>
<keyword evidence="1" id="KW-0472">Membrane</keyword>
<sequence length="109" mass="12286">MQKKDWKAEFKKLTYSNGSDALKMEITPYRDWRILTILSFVGLVLAGGYNVYVIIQINRDSYYVAQPKSTGVANFNEEGLAKVITSIDEKATNFENAITETRTAVDPSL</sequence>
<feature type="transmembrane region" description="Helical" evidence="1">
    <location>
        <begin position="32"/>
        <end position="55"/>
    </location>
</feature>
<protein>
    <submittedName>
        <fullName evidence="2">Uncharacterized protein</fullName>
    </submittedName>
</protein>
<reference evidence="2 3" key="1">
    <citation type="journal article" date="2016" name="Environ. Microbiol.">
        <title>Genomic resolution of a cold subsurface aquifer community provides metabolic insights for novel microbes adapted to high CO concentrations.</title>
        <authorList>
            <person name="Probst A.J."/>
            <person name="Castelle C.J."/>
            <person name="Singh A."/>
            <person name="Brown C.T."/>
            <person name="Anantharaman K."/>
            <person name="Sharon I."/>
            <person name="Hug L.A."/>
            <person name="Burstein D."/>
            <person name="Emerson J.B."/>
            <person name="Thomas B.C."/>
            <person name="Banfield J.F."/>
        </authorList>
    </citation>
    <scope>NUCLEOTIDE SEQUENCE [LARGE SCALE GENOMIC DNA]</scope>
    <source>
        <strain evidence="2">CG2_30_43_9</strain>
    </source>
</reference>
<gene>
    <name evidence="2" type="ORF">AUK15_02005</name>
</gene>
<dbReference type="EMBL" id="MNYX01000051">
    <property type="protein sequence ID" value="OIP65324.1"/>
    <property type="molecule type" value="Genomic_DNA"/>
</dbReference>
<name>A0A1J5FYZ2_9BACT</name>
<comment type="caution">
    <text evidence="2">The sequence shown here is derived from an EMBL/GenBank/DDBJ whole genome shotgun (WGS) entry which is preliminary data.</text>
</comment>
<evidence type="ECO:0000256" key="1">
    <source>
        <dbReference type="SAM" id="Phobius"/>
    </source>
</evidence>
<organism evidence="2 3">
    <name type="scientific">Candidatus Nomurabacteria bacterium CG2_30_43_9</name>
    <dbReference type="NCBI Taxonomy" id="1805283"/>
    <lineage>
        <taxon>Bacteria</taxon>
        <taxon>Candidatus Nomuraibacteriota</taxon>
    </lineage>
</organism>
<keyword evidence="1" id="KW-0812">Transmembrane</keyword>